<protein>
    <submittedName>
        <fullName evidence="1">Uncharacterized protein</fullName>
    </submittedName>
</protein>
<proteinExistence type="predicted"/>
<comment type="caution">
    <text evidence="1">The sequence shown here is derived from an EMBL/GenBank/DDBJ whole genome shotgun (WGS) entry which is preliminary data.</text>
</comment>
<dbReference type="EMBL" id="CM046114">
    <property type="protein sequence ID" value="KAI8420205.1"/>
    <property type="molecule type" value="Genomic_DNA"/>
</dbReference>
<accession>A0ACC0J7W9</accession>
<gene>
    <name evidence="1" type="ORF">MSG28_008751</name>
</gene>
<keyword evidence="2" id="KW-1185">Reference proteome</keyword>
<dbReference type="Proteomes" id="UP001064048">
    <property type="component" value="Chromosome 14"/>
</dbReference>
<reference evidence="1 2" key="1">
    <citation type="journal article" date="2022" name="Genome Biol. Evol.">
        <title>The Spruce Budworm Genome: Reconstructing the Evolutionary History of Antifreeze Proteins.</title>
        <authorList>
            <person name="Beliveau C."/>
            <person name="Gagne P."/>
            <person name="Picq S."/>
            <person name="Vernygora O."/>
            <person name="Keeling C.I."/>
            <person name="Pinkney K."/>
            <person name="Doucet D."/>
            <person name="Wen F."/>
            <person name="Johnston J.S."/>
            <person name="Maaroufi H."/>
            <person name="Boyle B."/>
            <person name="Laroche J."/>
            <person name="Dewar K."/>
            <person name="Juretic N."/>
            <person name="Blackburn G."/>
            <person name="Nisole A."/>
            <person name="Brunet B."/>
            <person name="Brandao M."/>
            <person name="Lumley L."/>
            <person name="Duan J."/>
            <person name="Quan G."/>
            <person name="Lucarotti C.J."/>
            <person name="Roe A.D."/>
            <person name="Sperling F.A.H."/>
            <person name="Levesque R.C."/>
            <person name="Cusson M."/>
        </authorList>
    </citation>
    <scope>NUCLEOTIDE SEQUENCE [LARGE SCALE GENOMIC DNA]</scope>
    <source>
        <strain evidence="1">Glfc:IPQL:Cfum</strain>
    </source>
</reference>
<evidence type="ECO:0000313" key="1">
    <source>
        <dbReference type="EMBL" id="KAI8420205.1"/>
    </source>
</evidence>
<name>A0ACC0J7W9_CHOFU</name>
<evidence type="ECO:0000313" key="2">
    <source>
        <dbReference type="Proteomes" id="UP001064048"/>
    </source>
</evidence>
<sequence>MVLRNISRRLLYRYKQPFTCKCNYSTVSDKKWQSVVGLEVHAQLNTETKLFSGAQNTFGGLVNNCVALLDAAVPGTLPALNRKCVELGVKTALALSCKVNEVSTFDRKHYFYADLPAGYQITQQRAPLASDGVINFQVFTPGIHKKPYKKSSKIKQIQLEQDSGKSLHDDELKRSLVDLNRAGAPLIELVFEPDLEIKNIGSVRGVAGAIRHEIERQKAILESGGRIVNETRSWDAVARITIAMRDKEVVQDYSVPLIQDKMPELPEDSRRKLVQDYQLRSDTAIQLVNEPLLLEYFHHLVSGNTQHSTKIANLLINDLLTVLNKKNLDIEECNITVKQLKELTDMFIQKQISLDVCKKTLSELIDSSDALKSPAEIVNEKGWLLITDEEETTKKCREVIQNNPKLVKQYKDGKVKVFQALLGMLVKSTNNKLDMSLASKKMEELLKK</sequence>
<organism evidence="1 2">
    <name type="scientific">Choristoneura fumiferana</name>
    <name type="common">Spruce budworm moth</name>
    <name type="synonym">Archips fumiferana</name>
    <dbReference type="NCBI Taxonomy" id="7141"/>
    <lineage>
        <taxon>Eukaryota</taxon>
        <taxon>Metazoa</taxon>
        <taxon>Ecdysozoa</taxon>
        <taxon>Arthropoda</taxon>
        <taxon>Hexapoda</taxon>
        <taxon>Insecta</taxon>
        <taxon>Pterygota</taxon>
        <taxon>Neoptera</taxon>
        <taxon>Endopterygota</taxon>
        <taxon>Lepidoptera</taxon>
        <taxon>Glossata</taxon>
        <taxon>Ditrysia</taxon>
        <taxon>Tortricoidea</taxon>
        <taxon>Tortricidae</taxon>
        <taxon>Tortricinae</taxon>
        <taxon>Choristoneura</taxon>
    </lineage>
</organism>